<dbReference type="Proteomes" id="UP000472269">
    <property type="component" value="Unplaced"/>
</dbReference>
<accession>A0A663MY25</accession>
<organism evidence="5 6">
    <name type="scientific">Athene cunicularia</name>
    <name type="common">Burrowing owl</name>
    <name type="synonym">Speotyto cunicularia</name>
    <dbReference type="NCBI Taxonomy" id="194338"/>
    <lineage>
        <taxon>Eukaryota</taxon>
        <taxon>Metazoa</taxon>
        <taxon>Chordata</taxon>
        <taxon>Craniata</taxon>
        <taxon>Vertebrata</taxon>
        <taxon>Euteleostomi</taxon>
        <taxon>Archelosauria</taxon>
        <taxon>Archosauria</taxon>
        <taxon>Dinosauria</taxon>
        <taxon>Saurischia</taxon>
        <taxon>Theropoda</taxon>
        <taxon>Coelurosauria</taxon>
        <taxon>Aves</taxon>
        <taxon>Neognathae</taxon>
        <taxon>Neoaves</taxon>
        <taxon>Telluraves</taxon>
        <taxon>Strigiformes</taxon>
        <taxon>Strigidae</taxon>
        <taxon>Athene</taxon>
    </lineage>
</organism>
<sequence length="121" mass="14578">CCALNGAKRRLRKRQRRRPRKSGRLTTTKKPLSPFFLFMAQHRLELQKSKPHWTAVETAMKLGKMWHKQPEDDKEMYKKEAARLRRENKGEKHRSGHEPETTKKRAHRQNNTQAKRRKLRL</sequence>
<keyword evidence="6" id="KW-1185">Reference proteome</keyword>
<dbReference type="SUPFAM" id="SSF47095">
    <property type="entry name" value="HMG-box"/>
    <property type="match status" value="1"/>
</dbReference>
<keyword evidence="1 2" id="KW-0238">DNA-binding</keyword>
<reference evidence="5" key="1">
    <citation type="submission" date="2025-08" db="UniProtKB">
        <authorList>
            <consortium name="Ensembl"/>
        </authorList>
    </citation>
    <scope>IDENTIFICATION</scope>
</reference>
<dbReference type="GO" id="GO:0005634">
    <property type="term" value="C:nucleus"/>
    <property type="evidence" value="ECO:0007669"/>
    <property type="project" value="UniProtKB-UniRule"/>
</dbReference>
<feature type="region of interest" description="Disordered" evidence="3">
    <location>
        <begin position="1"/>
        <end position="32"/>
    </location>
</feature>
<proteinExistence type="predicted"/>
<reference evidence="5" key="2">
    <citation type="submission" date="2025-09" db="UniProtKB">
        <authorList>
            <consortium name="Ensembl"/>
        </authorList>
    </citation>
    <scope>IDENTIFICATION</scope>
</reference>
<evidence type="ECO:0000256" key="2">
    <source>
        <dbReference type="PROSITE-ProRule" id="PRU00267"/>
    </source>
</evidence>
<feature type="compositionally biased region" description="Basic residues" evidence="3">
    <location>
        <begin position="7"/>
        <end position="23"/>
    </location>
</feature>
<dbReference type="InterPro" id="IPR009071">
    <property type="entry name" value="HMG_box_dom"/>
</dbReference>
<feature type="domain" description="HMG box" evidence="4">
    <location>
        <begin position="28"/>
        <end position="96"/>
    </location>
</feature>
<feature type="compositionally biased region" description="Basic and acidic residues" evidence="3">
    <location>
        <begin position="68"/>
        <end position="90"/>
    </location>
</feature>
<dbReference type="InterPro" id="IPR036910">
    <property type="entry name" value="HMG_box_dom_sf"/>
</dbReference>
<evidence type="ECO:0000256" key="1">
    <source>
        <dbReference type="ARBA" id="ARBA00023125"/>
    </source>
</evidence>
<dbReference type="Pfam" id="PF00505">
    <property type="entry name" value="HMG_box"/>
    <property type="match status" value="1"/>
</dbReference>
<evidence type="ECO:0000259" key="4">
    <source>
        <dbReference type="PROSITE" id="PS50118"/>
    </source>
</evidence>
<dbReference type="GO" id="GO:0003677">
    <property type="term" value="F:DNA binding"/>
    <property type="evidence" value="ECO:0007669"/>
    <property type="project" value="UniProtKB-UniRule"/>
</dbReference>
<protein>
    <recommendedName>
        <fullName evidence="4">HMG box domain-containing protein</fullName>
    </recommendedName>
</protein>
<dbReference type="InterPro" id="IPR050342">
    <property type="entry name" value="HMGB"/>
</dbReference>
<dbReference type="AlphaFoldDB" id="A0A663MY25"/>
<feature type="region of interest" description="Disordered" evidence="3">
    <location>
        <begin position="65"/>
        <end position="121"/>
    </location>
</feature>
<feature type="DNA-binding region" description="HMG box" evidence="2">
    <location>
        <begin position="28"/>
        <end position="96"/>
    </location>
</feature>
<evidence type="ECO:0000313" key="5">
    <source>
        <dbReference type="Ensembl" id="ENSACUP00000016412.1"/>
    </source>
</evidence>
<dbReference type="PANTHER" id="PTHR48112">
    <property type="entry name" value="HIGH MOBILITY GROUP PROTEIN DSP1"/>
    <property type="match status" value="1"/>
</dbReference>
<keyword evidence="2" id="KW-0539">Nucleus</keyword>
<dbReference type="PROSITE" id="PS50118">
    <property type="entry name" value="HMG_BOX_2"/>
    <property type="match status" value="1"/>
</dbReference>
<dbReference type="Ensembl" id="ENSACUT00000017494.1">
    <property type="protein sequence ID" value="ENSACUP00000016412.1"/>
    <property type="gene ID" value="ENSACUG00000010998.1"/>
</dbReference>
<dbReference type="SMART" id="SM00398">
    <property type="entry name" value="HMG"/>
    <property type="match status" value="1"/>
</dbReference>
<evidence type="ECO:0000313" key="6">
    <source>
        <dbReference type="Proteomes" id="UP000472269"/>
    </source>
</evidence>
<feature type="compositionally biased region" description="Basic residues" evidence="3">
    <location>
        <begin position="104"/>
        <end position="121"/>
    </location>
</feature>
<dbReference type="Gene3D" id="1.10.30.10">
    <property type="entry name" value="High mobility group box domain"/>
    <property type="match status" value="1"/>
</dbReference>
<evidence type="ECO:0000256" key="3">
    <source>
        <dbReference type="SAM" id="MobiDB-lite"/>
    </source>
</evidence>
<name>A0A663MY25_ATHCN</name>